<evidence type="ECO:0000313" key="4">
    <source>
        <dbReference type="Proteomes" id="UP000245802"/>
    </source>
</evidence>
<keyword evidence="4" id="KW-1185">Reference proteome</keyword>
<organism evidence="3 4">
    <name type="scientific">Gemmata obscuriglobus</name>
    <dbReference type="NCBI Taxonomy" id="114"/>
    <lineage>
        <taxon>Bacteria</taxon>
        <taxon>Pseudomonadati</taxon>
        <taxon>Planctomycetota</taxon>
        <taxon>Planctomycetia</taxon>
        <taxon>Gemmatales</taxon>
        <taxon>Gemmataceae</taxon>
        <taxon>Gemmata</taxon>
    </lineage>
</organism>
<feature type="transmembrane region" description="Helical" evidence="2">
    <location>
        <begin position="67"/>
        <end position="88"/>
    </location>
</feature>
<keyword evidence="2" id="KW-1133">Transmembrane helix</keyword>
<dbReference type="GO" id="GO:0046872">
    <property type="term" value="F:metal ion binding"/>
    <property type="evidence" value="ECO:0007669"/>
    <property type="project" value="UniProtKB-KW"/>
</dbReference>
<evidence type="ECO:0000256" key="2">
    <source>
        <dbReference type="SAM" id="Phobius"/>
    </source>
</evidence>
<dbReference type="RefSeq" id="WP_010036785.1">
    <property type="nucleotide sequence ID" value="NZ_CP025958.1"/>
</dbReference>
<protein>
    <submittedName>
        <fullName evidence="3">Uncharacterized protein</fullName>
    </submittedName>
</protein>
<keyword evidence="1" id="KW-0479">Metal-binding</keyword>
<dbReference type="AlphaFoldDB" id="A0A2Z3H1G8"/>
<sequence>MSDYPPVTEETVETEEAECGCNEKFDKLGEIIELVTATWACPVCGSVTFEKGPGDHPPTVPYPWAGAIMRTVVTLAVIVTFAAIYLTAK</sequence>
<evidence type="ECO:0000313" key="3">
    <source>
        <dbReference type="EMBL" id="AWM38691.1"/>
    </source>
</evidence>
<gene>
    <name evidence="3" type="ORF">C1280_17990</name>
</gene>
<dbReference type="PROSITE" id="PS00202">
    <property type="entry name" value="RUBREDOXIN"/>
    <property type="match status" value="1"/>
</dbReference>
<evidence type="ECO:0000256" key="1">
    <source>
        <dbReference type="ARBA" id="ARBA00022723"/>
    </source>
</evidence>
<dbReference type="KEGG" id="gog:C1280_17990"/>
<reference evidence="3 4" key="1">
    <citation type="submission" date="2018-01" db="EMBL/GenBank/DDBJ databases">
        <title>G. obscuriglobus.</title>
        <authorList>
            <person name="Franke J."/>
            <person name="Blomberg W."/>
            <person name="Selmecki A."/>
        </authorList>
    </citation>
    <scope>NUCLEOTIDE SEQUENCE [LARGE SCALE GENOMIC DNA]</scope>
    <source>
        <strain evidence="3 4">DSM 5831</strain>
    </source>
</reference>
<keyword evidence="2" id="KW-0472">Membrane</keyword>
<proteinExistence type="predicted"/>
<name>A0A2Z3H1G8_9BACT</name>
<accession>A0A2Z3H1G8</accession>
<keyword evidence="2" id="KW-0812">Transmembrane</keyword>
<dbReference type="InterPro" id="IPR018527">
    <property type="entry name" value="Rubredoxin_Fe_BS"/>
</dbReference>
<dbReference type="EMBL" id="CP025958">
    <property type="protein sequence ID" value="AWM38691.1"/>
    <property type="molecule type" value="Genomic_DNA"/>
</dbReference>
<dbReference type="Proteomes" id="UP000245802">
    <property type="component" value="Chromosome"/>
</dbReference>